<dbReference type="RefSeq" id="XP_046067409.1">
    <property type="nucleotide sequence ID" value="XM_046217196.1"/>
</dbReference>
<dbReference type="EMBL" id="JAJTJA010000012">
    <property type="protein sequence ID" value="KAH8691317.1"/>
    <property type="molecule type" value="Genomic_DNA"/>
</dbReference>
<keyword evidence="6" id="KW-0175">Coiled coil</keyword>
<dbReference type="PANTHER" id="PTHR46803:SF2">
    <property type="entry name" value="E3 UBIQUITIN-PROTEIN LIGASE CHIP"/>
    <property type="match status" value="1"/>
</dbReference>
<evidence type="ECO:0000256" key="1">
    <source>
        <dbReference type="ARBA" id="ARBA00000900"/>
    </source>
</evidence>
<dbReference type="GO" id="GO:0051087">
    <property type="term" value="F:protein-folding chaperone binding"/>
    <property type="evidence" value="ECO:0007669"/>
    <property type="project" value="TreeGrafter"/>
</dbReference>
<dbReference type="Gene3D" id="1.25.40.10">
    <property type="entry name" value="Tetratricopeptide repeat domain"/>
    <property type="match status" value="1"/>
</dbReference>
<sequence length="285" mass="32108">MSFELKEKGNQLFKEADYVGAEEMFSQAIQKNPKEPTFFTNRAVTRLRLEKWSGAEQDARIAIQLNGGPKAAASLKSSLYLAQALLELQRPQAAYDVAIDGYRASLNTKNAQSENLSKIVLRAKQQIWAAKETARLREMNDTLASVEKLIEADLEKELRELRAQLDNGEIGEIGFNEDQKARREEAAKRIQHVRDAFKSASGGEIQERVVPDYLVDNITFEVMHDPVMTVSGHSFDRIGIMKYLEHAAADPVTRAPMTVKDLRPNYSLKAACEDFLDKNGWAVDY</sequence>
<organism evidence="8 9">
    <name type="scientific">Talaromyces proteolyticus</name>
    <dbReference type="NCBI Taxonomy" id="1131652"/>
    <lineage>
        <taxon>Eukaryota</taxon>
        <taxon>Fungi</taxon>
        <taxon>Dikarya</taxon>
        <taxon>Ascomycota</taxon>
        <taxon>Pezizomycotina</taxon>
        <taxon>Eurotiomycetes</taxon>
        <taxon>Eurotiomycetidae</taxon>
        <taxon>Eurotiales</taxon>
        <taxon>Trichocomaceae</taxon>
        <taxon>Talaromyces</taxon>
        <taxon>Talaromyces sect. Bacilispori</taxon>
    </lineage>
</organism>
<keyword evidence="4" id="KW-0833">Ubl conjugation pathway</keyword>
<dbReference type="GO" id="GO:0061630">
    <property type="term" value="F:ubiquitin protein ligase activity"/>
    <property type="evidence" value="ECO:0007669"/>
    <property type="project" value="UniProtKB-EC"/>
</dbReference>
<accession>A0AAD4KLL8</accession>
<dbReference type="GO" id="GO:0000209">
    <property type="term" value="P:protein polyubiquitination"/>
    <property type="evidence" value="ECO:0007669"/>
    <property type="project" value="TreeGrafter"/>
</dbReference>
<evidence type="ECO:0000259" key="7">
    <source>
        <dbReference type="PROSITE" id="PS51698"/>
    </source>
</evidence>
<dbReference type="SUPFAM" id="SSF48452">
    <property type="entry name" value="TPR-like"/>
    <property type="match status" value="1"/>
</dbReference>
<dbReference type="AlphaFoldDB" id="A0AAD4KLL8"/>
<evidence type="ECO:0000256" key="4">
    <source>
        <dbReference type="ARBA" id="ARBA00022786"/>
    </source>
</evidence>
<keyword evidence="9" id="KW-1185">Reference proteome</keyword>
<dbReference type="GO" id="GO:0045862">
    <property type="term" value="P:positive regulation of proteolysis"/>
    <property type="evidence" value="ECO:0007669"/>
    <property type="project" value="TreeGrafter"/>
</dbReference>
<dbReference type="SMART" id="SM00504">
    <property type="entry name" value="Ubox"/>
    <property type="match status" value="1"/>
</dbReference>
<name>A0AAD4KLL8_9EURO</name>
<dbReference type="Gene3D" id="3.30.40.10">
    <property type="entry name" value="Zinc/RING finger domain, C3HC4 (zinc finger)"/>
    <property type="match status" value="1"/>
</dbReference>
<dbReference type="GO" id="GO:0005737">
    <property type="term" value="C:cytoplasm"/>
    <property type="evidence" value="ECO:0007669"/>
    <property type="project" value="TreeGrafter"/>
</dbReference>
<keyword evidence="5" id="KW-0697">Rotamase</keyword>
<evidence type="ECO:0000313" key="8">
    <source>
        <dbReference type="EMBL" id="KAH8691317.1"/>
    </source>
</evidence>
<dbReference type="GeneID" id="70247483"/>
<dbReference type="PROSITE" id="PS51698">
    <property type="entry name" value="U_BOX"/>
    <property type="match status" value="1"/>
</dbReference>
<evidence type="ECO:0000256" key="2">
    <source>
        <dbReference type="ARBA" id="ARBA00022679"/>
    </source>
</evidence>
<dbReference type="Pfam" id="PF04564">
    <property type="entry name" value="U-box"/>
    <property type="match status" value="1"/>
</dbReference>
<dbReference type="Proteomes" id="UP001201262">
    <property type="component" value="Unassembled WGS sequence"/>
</dbReference>
<dbReference type="GO" id="GO:0071218">
    <property type="term" value="P:cellular response to misfolded protein"/>
    <property type="evidence" value="ECO:0007669"/>
    <property type="project" value="TreeGrafter"/>
</dbReference>
<keyword evidence="2" id="KW-0808">Transferase</keyword>
<evidence type="ECO:0000256" key="5">
    <source>
        <dbReference type="ARBA" id="ARBA00023110"/>
    </source>
</evidence>
<reference evidence="8" key="1">
    <citation type="submission" date="2021-12" db="EMBL/GenBank/DDBJ databases">
        <title>Convergent genome expansion in fungi linked to evolution of root-endophyte symbiosis.</title>
        <authorList>
            <consortium name="DOE Joint Genome Institute"/>
            <person name="Ke Y.-H."/>
            <person name="Bonito G."/>
            <person name="Liao H.-L."/>
            <person name="Looney B."/>
            <person name="Rojas-Flechas A."/>
            <person name="Nash J."/>
            <person name="Hameed K."/>
            <person name="Schadt C."/>
            <person name="Martin F."/>
            <person name="Crous P.W."/>
            <person name="Miettinen O."/>
            <person name="Magnuson J.K."/>
            <person name="Labbe J."/>
            <person name="Jacobson D."/>
            <person name="Doktycz M.J."/>
            <person name="Veneault-Fourrey C."/>
            <person name="Kuo A."/>
            <person name="Mondo S."/>
            <person name="Calhoun S."/>
            <person name="Riley R."/>
            <person name="Ohm R."/>
            <person name="LaButti K."/>
            <person name="Andreopoulos B."/>
            <person name="Pangilinan J."/>
            <person name="Nolan M."/>
            <person name="Tritt A."/>
            <person name="Clum A."/>
            <person name="Lipzen A."/>
            <person name="Daum C."/>
            <person name="Barry K."/>
            <person name="Grigoriev I.V."/>
            <person name="Vilgalys R."/>
        </authorList>
    </citation>
    <scope>NUCLEOTIDE SEQUENCE</scope>
    <source>
        <strain evidence="8">PMI_201</strain>
    </source>
</reference>
<dbReference type="InterPro" id="IPR013083">
    <property type="entry name" value="Znf_RING/FYVE/PHD"/>
</dbReference>
<comment type="caution">
    <text evidence="8">The sequence shown here is derived from an EMBL/GenBank/DDBJ whole genome shotgun (WGS) entry which is preliminary data.</text>
</comment>
<evidence type="ECO:0000256" key="6">
    <source>
        <dbReference type="SAM" id="Coils"/>
    </source>
</evidence>
<dbReference type="GO" id="GO:0006515">
    <property type="term" value="P:protein quality control for misfolded or incompletely synthesized proteins"/>
    <property type="evidence" value="ECO:0007669"/>
    <property type="project" value="TreeGrafter"/>
</dbReference>
<gene>
    <name evidence="8" type="ORF">BGW36DRAFT_388110</name>
</gene>
<dbReference type="SMART" id="SM00028">
    <property type="entry name" value="TPR"/>
    <property type="match status" value="2"/>
</dbReference>
<keyword evidence="5" id="KW-0413">Isomerase</keyword>
<evidence type="ECO:0000256" key="3">
    <source>
        <dbReference type="ARBA" id="ARBA00022737"/>
    </source>
</evidence>
<proteinExistence type="predicted"/>
<dbReference type="PANTHER" id="PTHR46803">
    <property type="entry name" value="E3 UBIQUITIN-PROTEIN LIGASE CHIP"/>
    <property type="match status" value="1"/>
</dbReference>
<protein>
    <submittedName>
        <fullName evidence="8">U-box domain protein</fullName>
    </submittedName>
</protein>
<dbReference type="SUPFAM" id="SSF57850">
    <property type="entry name" value="RING/U-box"/>
    <property type="match status" value="1"/>
</dbReference>
<dbReference type="GO" id="GO:0003755">
    <property type="term" value="F:peptidyl-prolyl cis-trans isomerase activity"/>
    <property type="evidence" value="ECO:0007669"/>
    <property type="project" value="UniProtKB-KW"/>
</dbReference>
<evidence type="ECO:0000313" key="9">
    <source>
        <dbReference type="Proteomes" id="UP001201262"/>
    </source>
</evidence>
<comment type="catalytic activity">
    <reaction evidence="1">
        <text>S-ubiquitinyl-[E2 ubiquitin-conjugating enzyme]-L-cysteine + [acceptor protein]-L-lysine = [E2 ubiquitin-conjugating enzyme]-L-cysteine + N(6)-ubiquitinyl-[acceptor protein]-L-lysine.</text>
        <dbReference type="EC" id="2.3.2.27"/>
    </reaction>
</comment>
<feature type="coiled-coil region" evidence="6">
    <location>
        <begin position="129"/>
        <end position="196"/>
    </location>
</feature>
<keyword evidence="3" id="KW-0677">Repeat</keyword>
<feature type="domain" description="U-box" evidence="7">
    <location>
        <begin position="209"/>
        <end position="282"/>
    </location>
</feature>
<dbReference type="InterPro" id="IPR003613">
    <property type="entry name" value="Ubox_domain"/>
</dbReference>
<dbReference type="InterPro" id="IPR011990">
    <property type="entry name" value="TPR-like_helical_dom_sf"/>
</dbReference>
<dbReference type="InterPro" id="IPR019734">
    <property type="entry name" value="TPR_rpt"/>
</dbReference>
<dbReference type="GO" id="GO:0043161">
    <property type="term" value="P:proteasome-mediated ubiquitin-dependent protein catabolic process"/>
    <property type="evidence" value="ECO:0007669"/>
    <property type="project" value="TreeGrafter"/>
</dbReference>